<evidence type="ECO:0000256" key="1">
    <source>
        <dbReference type="SAM" id="MobiDB-lite"/>
    </source>
</evidence>
<evidence type="ECO:0000313" key="3">
    <source>
        <dbReference type="EMBL" id="NHN88886.1"/>
    </source>
</evidence>
<dbReference type="CDD" id="cd01948">
    <property type="entry name" value="EAL"/>
    <property type="match status" value="1"/>
</dbReference>
<dbReference type="Pfam" id="PF00563">
    <property type="entry name" value="EAL"/>
    <property type="match status" value="1"/>
</dbReference>
<gene>
    <name evidence="3" type="ORF">GOB81_09610</name>
</gene>
<sequence>MSTTSSSGRPEPTTRTKARFAGTRTDDRSDTAFCLAPRFSLASLALSGVDLVTPHALALGRSSSRRKQKEPLWVSILAEGCRLATELPPRFRISLPVESPDSVPEDLLAQLASVLCAHNLAAPRLELEFTETSLTTDSDALFYSLAILRDIGVGLVLAGFGTGVTSLSLLRDRSFAGLITDVKLDRHLFMHENPLQLEAGRSIARSVVQLGTEFGLRTRAEGVDTAEILSFLQTIGCQEGRGTALGKPQSLPDFLSLSAGGRKTSVSRKRTP</sequence>
<name>A0ABX0JZV5_9PROT</name>
<accession>A0ABX0JZV5</accession>
<proteinExistence type="predicted"/>
<dbReference type="SMART" id="SM00052">
    <property type="entry name" value="EAL"/>
    <property type="match status" value="1"/>
</dbReference>
<evidence type="ECO:0000259" key="2">
    <source>
        <dbReference type="PROSITE" id="PS50883"/>
    </source>
</evidence>
<organism evidence="3 4">
    <name type="scientific">Acetobacter conturbans</name>
    <dbReference type="NCBI Taxonomy" id="1737472"/>
    <lineage>
        <taxon>Bacteria</taxon>
        <taxon>Pseudomonadati</taxon>
        <taxon>Pseudomonadota</taxon>
        <taxon>Alphaproteobacteria</taxon>
        <taxon>Acetobacterales</taxon>
        <taxon>Acetobacteraceae</taxon>
        <taxon>Acetobacter</taxon>
    </lineage>
</organism>
<dbReference type="RefSeq" id="WP_173570212.1">
    <property type="nucleotide sequence ID" value="NZ_WOSY01000008.1"/>
</dbReference>
<dbReference type="PANTHER" id="PTHR33121:SF71">
    <property type="entry name" value="OXYGEN SENSOR PROTEIN DOSP"/>
    <property type="match status" value="1"/>
</dbReference>
<dbReference type="InterPro" id="IPR050706">
    <property type="entry name" value="Cyclic-di-GMP_PDE-like"/>
</dbReference>
<dbReference type="EMBL" id="WOSY01000008">
    <property type="protein sequence ID" value="NHN88886.1"/>
    <property type="molecule type" value="Genomic_DNA"/>
</dbReference>
<protein>
    <submittedName>
        <fullName evidence="3">EAL domain-containing protein</fullName>
    </submittedName>
</protein>
<dbReference type="SUPFAM" id="SSF141868">
    <property type="entry name" value="EAL domain-like"/>
    <property type="match status" value="1"/>
</dbReference>
<comment type="caution">
    <text evidence="3">The sequence shown here is derived from an EMBL/GenBank/DDBJ whole genome shotgun (WGS) entry which is preliminary data.</text>
</comment>
<dbReference type="PROSITE" id="PS50883">
    <property type="entry name" value="EAL"/>
    <property type="match status" value="1"/>
</dbReference>
<reference evidence="3 4" key="1">
    <citation type="journal article" date="2020" name="Int. J. Syst. Evol. Microbiol.">
        <title>Novel acetic acid bacteria from cider fermentations: Acetobacter conturbans sp. nov. and Acetobacter fallax sp. nov.</title>
        <authorList>
            <person name="Sombolestani A.S."/>
            <person name="Cleenwerck I."/>
            <person name="Cnockaert M."/>
            <person name="Borremans W."/>
            <person name="Wieme A.D."/>
            <person name="De Vuyst L."/>
            <person name="Vandamme P."/>
        </authorList>
    </citation>
    <scope>NUCLEOTIDE SEQUENCE [LARGE SCALE GENOMIC DNA]</scope>
    <source>
        <strain evidence="3 4">LMG 1627</strain>
    </source>
</reference>
<dbReference type="InterPro" id="IPR001633">
    <property type="entry name" value="EAL_dom"/>
</dbReference>
<feature type="region of interest" description="Disordered" evidence="1">
    <location>
        <begin position="1"/>
        <end position="24"/>
    </location>
</feature>
<dbReference type="Gene3D" id="3.20.20.450">
    <property type="entry name" value="EAL domain"/>
    <property type="match status" value="1"/>
</dbReference>
<feature type="domain" description="EAL" evidence="2">
    <location>
        <begin position="1"/>
        <end position="262"/>
    </location>
</feature>
<keyword evidence="4" id="KW-1185">Reference proteome</keyword>
<dbReference type="PANTHER" id="PTHR33121">
    <property type="entry name" value="CYCLIC DI-GMP PHOSPHODIESTERASE PDEF"/>
    <property type="match status" value="1"/>
</dbReference>
<dbReference type="Proteomes" id="UP000631653">
    <property type="component" value="Unassembled WGS sequence"/>
</dbReference>
<evidence type="ECO:0000313" key="4">
    <source>
        <dbReference type="Proteomes" id="UP000631653"/>
    </source>
</evidence>
<dbReference type="InterPro" id="IPR035919">
    <property type="entry name" value="EAL_sf"/>
</dbReference>